<organism evidence="3 4">
    <name type="scientific">Saccoglossus kowalevskii</name>
    <name type="common">Acorn worm</name>
    <dbReference type="NCBI Taxonomy" id="10224"/>
    <lineage>
        <taxon>Eukaryota</taxon>
        <taxon>Metazoa</taxon>
        <taxon>Hemichordata</taxon>
        <taxon>Enteropneusta</taxon>
        <taxon>Harrimaniidae</taxon>
        <taxon>Saccoglossus</taxon>
    </lineage>
</organism>
<feature type="compositionally biased region" description="Basic residues" evidence="2">
    <location>
        <begin position="492"/>
        <end position="501"/>
    </location>
</feature>
<reference evidence="4" key="1">
    <citation type="submission" date="2025-08" db="UniProtKB">
        <authorList>
            <consortium name="RefSeq"/>
        </authorList>
    </citation>
    <scope>IDENTIFICATION</scope>
    <source>
        <tissue evidence="4">Testes</tissue>
    </source>
</reference>
<keyword evidence="3" id="KW-1185">Reference proteome</keyword>
<gene>
    <name evidence="4" type="primary">LOC100370218</name>
</gene>
<dbReference type="PANTHER" id="PTHR21974:SF2">
    <property type="entry name" value="RE15880P"/>
    <property type="match status" value="1"/>
</dbReference>
<keyword evidence="1" id="KW-0175">Coiled coil</keyword>
<sequence>MGCAISQDAGTSTQSKGKPTASVQPQQTKPVSQPLPEEESDDEPEQVEFNEGLLKKWMELEKDIQLLESKGVGRRYGVKAEEIHQLQMEIKTCDDKFRQLEAQTRKEYQDVVDLGKNTSVKQMMSQMQYDEQMAKEKQEYMDALNKQEVANKELSAKKKRLEQLLLEQEAGQGDIDDLKALVNEQDKLLKSIFNNKYGSDAEYKLESELDMLTERQQRILVAKYKWHNARVLLHHATNQLAFSVKRWGDVARIPPGNMNNLYQASAETRNNLIAASQNITSAQRYLNTIKFPYCTPQEMQTLNTAIANIFSDMRDANRHQHAMACFATTHRRAAALVQWFDQVINGTIMTDINTANKAVDAKKRELRAERIKLIKEKIKISQGTDVTTEYNAQIGSSDFQDDPDAELARLVEADAVSMAGDLSQSLPESKEDGAAAPTPLPAGELAPPPTSDDLFGNIEELKKQHEEELVQLEKAQKVNKARADQDLQDKLARRRNRRRKIQQQESEANALMSQ</sequence>
<dbReference type="PANTHER" id="PTHR21974">
    <property type="entry name" value="RE15880P"/>
    <property type="match status" value="1"/>
</dbReference>
<feature type="region of interest" description="Disordered" evidence="2">
    <location>
        <begin position="421"/>
        <end position="455"/>
    </location>
</feature>
<dbReference type="Proteomes" id="UP000694865">
    <property type="component" value="Unplaced"/>
</dbReference>
<evidence type="ECO:0000256" key="2">
    <source>
        <dbReference type="SAM" id="MobiDB-lite"/>
    </source>
</evidence>
<evidence type="ECO:0000313" key="4">
    <source>
        <dbReference type="RefSeq" id="XP_002736352.1"/>
    </source>
</evidence>
<protein>
    <submittedName>
        <fullName evidence="4">E3 ubiquitin-protein ligase BRE1-like 2-like</fullName>
    </submittedName>
</protein>
<feature type="compositionally biased region" description="Polar residues" evidence="2">
    <location>
        <begin position="8"/>
        <end position="31"/>
    </location>
</feature>
<dbReference type="GeneID" id="100370218"/>
<feature type="region of interest" description="Disordered" evidence="2">
    <location>
        <begin position="1"/>
        <end position="47"/>
    </location>
</feature>
<feature type="coiled-coil region" evidence="1">
    <location>
        <begin position="50"/>
        <end position="103"/>
    </location>
</feature>
<accession>A0ABM0GSE9</accession>
<evidence type="ECO:0000256" key="1">
    <source>
        <dbReference type="SAM" id="Coils"/>
    </source>
</evidence>
<proteinExistence type="predicted"/>
<evidence type="ECO:0000313" key="3">
    <source>
        <dbReference type="Proteomes" id="UP000694865"/>
    </source>
</evidence>
<name>A0ABM0GSE9_SACKO</name>
<feature type="compositionally biased region" description="Acidic residues" evidence="2">
    <location>
        <begin position="36"/>
        <end position="47"/>
    </location>
</feature>
<dbReference type="RefSeq" id="XP_002736352.1">
    <property type="nucleotide sequence ID" value="XM_002736306.2"/>
</dbReference>
<feature type="region of interest" description="Disordered" evidence="2">
    <location>
        <begin position="475"/>
        <end position="514"/>
    </location>
</feature>
<feature type="compositionally biased region" description="Basic and acidic residues" evidence="2">
    <location>
        <begin position="481"/>
        <end position="491"/>
    </location>
</feature>
<feature type="compositionally biased region" description="Polar residues" evidence="2">
    <location>
        <begin position="503"/>
        <end position="514"/>
    </location>
</feature>
<feature type="coiled-coil region" evidence="1">
    <location>
        <begin position="133"/>
        <end position="171"/>
    </location>
</feature>